<feature type="domain" description="Alpha/beta hydrolase fold-3" evidence="1">
    <location>
        <begin position="13"/>
        <end position="48"/>
    </location>
</feature>
<dbReference type="Proteomes" id="UP000601171">
    <property type="component" value="Unassembled WGS sequence"/>
</dbReference>
<dbReference type="EMBL" id="JACRTG010000014">
    <property type="protein sequence ID" value="MBC8587568.1"/>
    <property type="molecule type" value="Genomic_DNA"/>
</dbReference>
<keyword evidence="3" id="KW-1185">Reference proteome</keyword>
<sequence length="50" mass="5596">MLYDNTNISSYIKAKEPYASPLYETDFSTLPPALIIVGEFDPLVDEDMAP</sequence>
<dbReference type="InterPro" id="IPR013094">
    <property type="entry name" value="AB_hydrolase_3"/>
</dbReference>
<evidence type="ECO:0000259" key="1">
    <source>
        <dbReference type="Pfam" id="PF07859"/>
    </source>
</evidence>
<gene>
    <name evidence="2" type="ORF">H8707_04845</name>
</gene>
<proteinExistence type="predicted"/>
<evidence type="ECO:0000313" key="3">
    <source>
        <dbReference type="Proteomes" id="UP000601171"/>
    </source>
</evidence>
<organism evidence="2 3">
    <name type="scientific">Paratissierella segnis</name>
    <dbReference type="NCBI Taxonomy" id="2763679"/>
    <lineage>
        <taxon>Bacteria</taxon>
        <taxon>Bacillati</taxon>
        <taxon>Bacillota</taxon>
        <taxon>Tissierellia</taxon>
        <taxon>Tissierellales</taxon>
        <taxon>Tissierellaceae</taxon>
        <taxon>Paratissierella</taxon>
    </lineage>
</organism>
<dbReference type="RefSeq" id="WP_262429021.1">
    <property type="nucleotide sequence ID" value="NZ_JACRTG010000014.1"/>
</dbReference>
<keyword evidence="2" id="KW-0378">Hydrolase</keyword>
<dbReference type="GO" id="GO:0016787">
    <property type="term" value="F:hydrolase activity"/>
    <property type="evidence" value="ECO:0007669"/>
    <property type="project" value="UniProtKB-KW"/>
</dbReference>
<dbReference type="Gene3D" id="3.40.50.1820">
    <property type="entry name" value="alpha/beta hydrolase"/>
    <property type="match status" value="1"/>
</dbReference>
<comment type="caution">
    <text evidence="2">The sequence shown here is derived from an EMBL/GenBank/DDBJ whole genome shotgun (WGS) entry which is preliminary data.</text>
</comment>
<dbReference type="Pfam" id="PF07859">
    <property type="entry name" value="Abhydrolase_3"/>
    <property type="match status" value="1"/>
</dbReference>
<evidence type="ECO:0000313" key="2">
    <source>
        <dbReference type="EMBL" id="MBC8587568.1"/>
    </source>
</evidence>
<name>A0A926EPY4_9FIRM</name>
<dbReference type="InterPro" id="IPR029058">
    <property type="entry name" value="AB_hydrolase_fold"/>
</dbReference>
<dbReference type="AlphaFoldDB" id="A0A926EPY4"/>
<reference evidence="2" key="1">
    <citation type="submission" date="2020-08" db="EMBL/GenBank/DDBJ databases">
        <title>Genome public.</title>
        <authorList>
            <person name="Liu C."/>
            <person name="Sun Q."/>
        </authorList>
    </citation>
    <scope>NUCLEOTIDE SEQUENCE</scope>
    <source>
        <strain evidence="2">BX21</strain>
    </source>
</reference>
<protein>
    <submittedName>
        <fullName evidence="2">Alpha/beta hydrolase fold domain-containing protein</fullName>
    </submittedName>
</protein>
<dbReference type="SUPFAM" id="SSF53474">
    <property type="entry name" value="alpha/beta-Hydrolases"/>
    <property type="match status" value="1"/>
</dbReference>
<accession>A0A926EPY4</accession>